<name>A0A168IVG1_9BACL</name>
<reference evidence="2 3" key="1">
    <citation type="submission" date="2016-03" db="EMBL/GenBank/DDBJ databases">
        <title>Draft genome sequence of Paenibacillus glacialis DSM 22343.</title>
        <authorList>
            <person name="Shin S.-K."/>
            <person name="Yi H."/>
        </authorList>
    </citation>
    <scope>NUCLEOTIDE SEQUENCE [LARGE SCALE GENOMIC DNA]</scope>
    <source>
        <strain evidence="2 3">DSM 22343</strain>
    </source>
</reference>
<evidence type="ECO:0000313" key="3">
    <source>
        <dbReference type="Proteomes" id="UP000076967"/>
    </source>
</evidence>
<accession>A0A168IVG1</accession>
<proteinExistence type="predicted"/>
<dbReference type="SUPFAM" id="SSF55729">
    <property type="entry name" value="Acyl-CoA N-acyltransferases (Nat)"/>
    <property type="match status" value="1"/>
</dbReference>
<dbReference type="AlphaFoldDB" id="A0A168IVG1"/>
<dbReference type="InterPro" id="IPR016181">
    <property type="entry name" value="Acyl_CoA_acyltransferase"/>
</dbReference>
<dbReference type="InterPro" id="IPR000182">
    <property type="entry name" value="GNAT_dom"/>
</dbReference>
<comment type="caution">
    <text evidence="2">The sequence shown here is derived from an EMBL/GenBank/DDBJ whole genome shotgun (WGS) entry which is preliminary data.</text>
</comment>
<feature type="domain" description="N-acetyltransferase" evidence="1">
    <location>
        <begin position="13"/>
        <end position="165"/>
    </location>
</feature>
<dbReference type="CDD" id="cd04301">
    <property type="entry name" value="NAT_SF"/>
    <property type="match status" value="1"/>
</dbReference>
<dbReference type="RefSeq" id="WP_068535825.1">
    <property type="nucleotide sequence ID" value="NZ_LVJH01000042.1"/>
</dbReference>
<keyword evidence="2" id="KW-0808">Transferase</keyword>
<dbReference type="OrthoDB" id="9785602at2"/>
<dbReference type="PROSITE" id="PS51186">
    <property type="entry name" value="GNAT"/>
    <property type="match status" value="1"/>
</dbReference>
<protein>
    <submittedName>
        <fullName evidence="2">GCN5 family acetyltransferase</fullName>
    </submittedName>
</protein>
<dbReference type="Gene3D" id="3.40.630.30">
    <property type="match status" value="1"/>
</dbReference>
<dbReference type="EMBL" id="LVJH01000042">
    <property type="protein sequence ID" value="OAB39762.1"/>
    <property type="molecule type" value="Genomic_DNA"/>
</dbReference>
<keyword evidence="3" id="KW-1185">Reference proteome</keyword>
<dbReference type="STRING" id="494026.PGLA_18775"/>
<dbReference type="InterPro" id="IPR051531">
    <property type="entry name" value="N-acetyltransferase"/>
</dbReference>
<dbReference type="PANTHER" id="PTHR43792">
    <property type="entry name" value="GNAT FAMILY, PUTATIVE (AFU_ORTHOLOGUE AFUA_3G00765)-RELATED-RELATED"/>
    <property type="match status" value="1"/>
</dbReference>
<dbReference type="Proteomes" id="UP000076967">
    <property type="component" value="Unassembled WGS sequence"/>
</dbReference>
<sequence>MKFEYRAIETDRLHLRILTLDDTAKVFRHFSDDNVTKFMDIEPCKNIKEAEEIIKYHLEDSGCRWGLFSKEDNELVGTCGFHFIREVDLTAEVGFDLSRPYWGKGLMNEVMAAVIEYGFTVVKLEVIDATVEPENERSNVLMNRLGFKRDSELREKLIYYYLNRKSWEESLINTLKKRKI</sequence>
<evidence type="ECO:0000313" key="2">
    <source>
        <dbReference type="EMBL" id="OAB39762.1"/>
    </source>
</evidence>
<gene>
    <name evidence="2" type="ORF">PGLA_18775</name>
</gene>
<organism evidence="2 3">
    <name type="scientific">Paenibacillus glacialis</name>
    <dbReference type="NCBI Taxonomy" id="494026"/>
    <lineage>
        <taxon>Bacteria</taxon>
        <taxon>Bacillati</taxon>
        <taxon>Bacillota</taxon>
        <taxon>Bacilli</taxon>
        <taxon>Bacillales</taxon>
        <taxon>Paenibacillaceae</taxon>
        <taxon>Paenibacillus</taxon>
    </lineage>
</organism>
<dbReference type="GO" id="GO:0016747">
    <property type="term" value="F:acyltransferase activity, transferring groups other than amino-acyl groups"/>
    <property type="evidence" value="ECO:0007669"/>
    <property type="project" value="InterPro"/>
</dbReference>
<evidence type="ECO:0000259" key="1">
    <source>
        <dbReference type="PROSITE" id="PS51186"/>
    </source>
</evidence>
<dbReference type="Pfam" id="PF13302">
    <property type="entry name" value="Acetyltransf_3"/>
    <property type="match status" value="1"/>
</dbReference>